<dbReference type="GeneID" id="40308411"/>
<feature type="domain" description="SRS" evidence="2">
    <location>
        <begin position="18"/>
        <end position="115"/>
    </location>
</feature>
<dbReference type="InterPro" id="IPR036755">
    <property type="entry name" value="SRS_dom_sf"/>
</dbReference>
<dbReference type="EMBL" id="NWUJ01000002">
    <property type="protein sequence ID" value="PFH36972.1"/>
    <property type="molecule type" value="Genomic_DNA"/>
</dbReference>
<organism evidence="3 4">
    <name type="scientific">Besnoitia besnoiti</name>
    <name type="common">Apicomplexan protozoan</name>
    <dbReference type="NCBI Taxonomy" id="94643"/>
    <lineage>
        <taxon>Eukaryota</taxon>
        <taxon>Sar</taxon>
        <taxon>Alveolata</taxon>
        <taxon>Apicomplexa</taxon>
        <taxon>Conoidasida</taxon>
        <taxon>Coccidia</taxon>
        <taxon>Eucoccidiorida</taxon>
        <taxon>Eimeriorina</taxon>
        <taxon>Sarcocystidae</taxon>
        <taxon>Besnoitia</taxon>
    </lineage>
</organism>
<feature type="region of interest" description="Disordered" evidence="1">
    <location>
        <begin position="98"/>
        <end position="119"/>
    </location>
</feature>
<keyword evidence="4" id="KW-1185">Reference proteome</keyword>
<dbReference type="RefSeq" id="XP_029220981.1">
    <property type="nucleotide sequence ID" value="XM_029362016.1"/>
</dbReference>
<comment type="caution">
    <text evidence="3">The sequence shown here is derived from an EMBL/GenBank/DDBJ whole genome shotgun (WGS) entry which is preliminary data.</text>
</comment>
<dbReference type="GO" id="GO:0016020">
    <property type="term" value="C:membrane"/>
    <property type="evidence" value="ECO:0007669"/>
    <property type="project" value="InterPro"/>
</dbReference>
<dbReference type="InterPro" id="IPR007226">
    <property type="entry name" value="SRS_dom"/>
</dbReference>
<evidence type="ECO:0000259" key="2">
    <source>
        <dbReference type="Pfam" id="PF04092"/>
    </source>
</evidence>
<accession>A0A2A9MN01</accession>
<sequence>MCEEVHSGYLFCATQDYQSDTATFTCGKEGSMRPPPFEQIFEGPLYKATAALKDVLKTGKLEDIGKLSEAPVCALPVTHLPKKESFLGYKCTYEAQGKEPLEPPTSKQCSATVMVSAAP</sequence>
<gene>
    <name evidence="3" type="ORF">BESB_034300</name>
</gene>
<dbReference type="Proteomes" id="UP000224006">
    <property type="component" value="Chromosome II"/>
</dbReference>
<dbReference type="Gene3D" id="2.60.40.1320">
    <property type="entry name" value="SRS domain"/>
    <property type="match status" value="1"/>
</dbReference>
<name>A0A2A9MN01_BESBE</name>
<evidence type="ECO:0000313" key="4">
    <source>
        <dbReference type="Proteomes" id="UP000224006"/>
    </source>
</evidence>
<evidence type="ECO:0000313" key="3">
    <source>
        <dbReference type="EMBL" id="PFH36972.1"/>
    </source>
</evidence>
<dbReference type="SUPFAM" id="SSF74877">
    <property type="entry name" value="Major surface antigen p30, SAG1"/>
    <property type="match status" value="1"/>
</dbReference>
<protein>
    <recommendedName>
        <fullName evidence="2">SRS domain-containing protein</fullName>
    </recommendedName>
</protein>
<dbReference type="AlphaFoldDB" id="A0A2A9MN01"/>
<dbReference type="KEGG" id="bbes:BESB_034300"/>
<proteinExistence type="predicted"/>
<dbReference type="VEuPathDB" id="ToxoDB:BESB_034300"/>
<evidence type="ECO:0000256" key="1">
    <source>
        <dbReference type="SAM" id="MobiDB-lite"/>
    </source>
</evidence>
<dbReference type="Pfam" id="PF04092">
    <property type="entry name" value="SAG"/>
    <property type="match status" value="1"/>
</dbReference>
<reference evidence="3 4" key="1">
    <citation type="submission" date="2017-09" db="EMBL/GenBank/DDBJ databases">
        <title>Genome sequencing of Besnoitia besnoiti strain Bb-Ger1.</title>
        <authorList>
            <person name="Schares G."/>
            <person name="Venepally P."/>
            <person name="Lorenzi H.A."/>
        </authorList>
    </citation>
    <scope>NUCLEOTIDE SEQUENCE [LARGE SCALE GENOMIC DNA]</scope>
    <source>
        <strain evidence="3 4">Bb-Ger1</strain>
    </source>
</reference>